<feature type="coiled-coil region" evidence="9">
    <location>
        <begin position="260"/>
        <end position="304"/>
    </location>
</feature>
<accession>A0A5J4VP58</accession>
<dbReference type="InterPro" id="IPR016024">
    <property type="entry name" value="ARM-type_fold"/>
</dbReference>
<comment type="catalytic activity">
    <reaction evidence="8">
        <text>L-seryl-[protein] + ATP = O-phospho-L-seryl-[protein] + ADP + H(+)</text>
        <dbReference type="Rhea" id="RHEA:17989"/>
        <dbReference type="Rhea" id="RHEA-COMP:9863"/>
        <dbReference type="Rhea" id="RHEA-COMP:11604"/>
        <dbReference type="ChEBI" id="CHEBI:15378"/>
        <dbReference type="ChEBI" id="CHEBI:29999"/>
        <dbReference type="ChEBI" id="CHEBI:30616"/>
        <dbReference type="ChEBI" id="CHEBI:83421"/>
        <dbReference type="ChEBI" id="CHEBI:456216"/>
        <dbReference type="EC" id="2.7.11.1"/>
    </reaction>
</comment>
<sequence>MNDHERLTPHTYEDYEIIDDITTGAFGRVYVVRLKALSNKLWIMKRLRYLKDKDKQIADQEVEMLKLAGSKYTVKYVESFKFDVDLCIVMEYCEGGNLRELIKKMETQSVKQRKEQCYNIFYQVLMVLKHLHSLRIVHRDLKPENIFLDQDGNAKTGDFGLALMIQSRSEVNAAGTQNYQPPEAIDFNQMTEASDIWALGVIVVEMITGVHPFQGRTQDETVQNIKYGRFNALPDYVKGELKEILISMISSDPVKRPSAEELLDSDLMQLLAKIEKKEEKEHEVEKEKIKSEEELKKLNELIKQIRLPDEFLKKLREDLMKPLEGTEIQKKEALQQLENNCKFLSLALNDRKDDDGRKRVIKSGVIEGFINVFENYELNSITRTFSNTFFDLTFNSTDEVKLLIYNKKPYPGLIRLLEHKKNKVIEDAIKSIFHILHSGAITTSESDPHPHYETIQENDGIKKIFALFQKNGSKYSRDRSALCIGYIFKAREIADPIMRQEIINHLKILLNDSYAWVKERTKIALKYLAQNNTNHSEILNEQELKRIEQDLKQPIEGTQEQQKNSTQRQETDLLLLSSVLEDREDDELRKRIISSGIIESLLIIFTTRDLNSITQTYSCAFIYLTHPSSVEIKLLLLQKKPYPGLFRLIEHTNLNVASDAIISIFNIQLSGSNTTPESDPHPHYESLQESDGIMKIFALFQKNKSKYSRNRSALCIGFLFRAREITDPIMRQEIINHLNSLLSVSDAWVKENAKVALKYLAQNEANRSEILNETVLKKIEQDLKQPIEGTQEQRKSIHQRQETALLLLSSVLEGRNDNDLRKRIISSGIVESLLLIFITRDINSITRTYLLAFFDLTTPSSDEIRLLIYNKKPFPGLIRLLEHTDYLIASDAIISILFILNSGSNTIKESDPHPHYETIQENDGIKKIFALFQKNGSKYSRDRSALCI</sequence>
<keyword evidence="6" id="KW-0067">ATP-binding</keyword>
<dbReference type="EMBL" id="SNRW01005771">
    <property type="protein sequence ID" value="KAA6384417.1"/>
    <property type="molecule type" value="Genomic_DNA"/>
</dbReference>
<dbReference type="Gene3D" id="3.30.200.20">
    <property type="entry name" value="Phosphorylase Kinase, domain 1"/>
    <property type="match status" value="1"/>
</dbReference>
<evidence type="ECO:0000256" key="4">
    <source>
        <dbReference type="ARBA" id="ARBA00022741"/>
    </source>
</evidence>
<evidence type="ECO:0000313" key="12">
    <source>
        <dbReference type="Proteomes" id="UP000324800"/>
    </source>
</evidence>
<evidence type="ECO:0000256" key="5">
    <source>
        <dbReference type="ARBA" id="ARBA00022777"/>
    </source>
</evidence>
<comment type="caution">
    <text evidence="11">The sequence shown here is derived from an EMBL/GenBank/DDBJ whole genome shotgun (WGS) entry which is preliminary data.</text>
</comment>
<dbReference type="InterPro" id="IPR050660">
    <property type="entry name" value="NEK_Ser/Thr_kinase"/>
</dbReference>
<organism evidence="11 12">
    <name type="scientific">Streblomastix strix</name>
    <dbReference type="NCBI Taxonomy" id="222440"/>
    <lineage>
        <taxon>Eukaryota</taxon>
        <taxon>Metamonada</taxon>
        <taxon>Preaxostyla</taxon>
        <taxon>Oxymonadida</taxon>
        <taxon>Streblomastigidae</taxon>
        <taxon>Streblomastix</taxon>
    </lineage>
</organism>
<evidence type="ECO:0000256" key="3">
    <source>
        <dbReference type="ARBA" id="ARBA00022679"/>
    </source>
</evidence>
<reference evidence="11 12" key="1">
    <citation type="submission" date="2019-03" db="EMBL/GenBank/DDBJ databases">
        <title>Single cell metagenomics reveals metabolic interactions within the superorganism composed of flagellate Streblomastix strix and complex community of Bacteroidetes bacteria on its surface.</title>
        <authorList>
            <person name="Treitli S.C."/>
            <person name="Kolisko M."/>
            <person name="Husnik F."/>
            <person name="Keeling P."/>
            <person name="Hampl V."/>
        </authorList>
    </citation>
    <scope>NUCLEOTIDE SEQUENCE [LARGE SCALE GENOMIC DNA]</scope>
    <source>
        <strain evidence="11">ST1C</strain>
    </source>
</reference>
<dbReference type="GO" id="GO:0004674">
    <property type="term" value="F:protein serine/threonine kinase activity"/>
    <property type="evidence" value="ECO:0007669"/>
    <property type="project" value="UniProtKB-KW"/>
</dbReference>
<dbReference type="InterPro" id="IPR008271">
    <property type="entry name" value="Ser/Thr_kinase_AS"/>
</dbReference>
<keyword evidence="4" id="KW-0547">Nucleotide-binding</keyword>
<evidence type="ECO:0000259" key="10">
    <source>
        <dbReference type="PROSITE" id="PS50011"/>
    </source>
</evidence>
<keyword evidence="2" id="KW-0723">Serine/threonine-protein kinase</keyword>
<keyword evidence="9" id="KW-0175">Coiled coil</keyword>
<proteinExistence type="predicted"/>
<gene>
    <name evidence="11" type="ORF">EZS28_020055</name>
</gene>
<dbReference type="PROSITE" id="PS50011">
    <property type="entry name" value="PROTEIN_KINASE_DOM"/>
    <property type="match status" value="1"/>
</dbReference>
<dbReference type="InterPro" id="IPR011009">
    <property type="entry name" value="Kinase-like_dom_sf"/>
</dbReference>
<dbReference type="InterPro" id="IPR011989">
    <property type="entry name" value="ARM-like"/>
</dbReference>
<name>A0A5J4VP58_9EUKA</name>
<dbReference type="OrthoDB" id="1714095at2759"/>
<keyword evidence="5 11" id="KW-0418">Kinase</keyword>
<dbReference type="Gene3D" id="1.25.10.10">
    <property type="entry name" value="Leucine-rich Repeat Variant"/>
    <property type="match status" value="2"/>
</dbReference>
<feature type="domain" description="Protein kinase" evidence="10">
    <location>
        <begin position="15"/>
        <end position="271"/>
    </location>
</feature>
<evidence type="ECO:0000256" key="2">
    <source>
        <dbReference type="ARBA" id="ARBA00022527"/>
    </source>
</evidence>
<dbReference type="PANTHER" id="PTHR43671:SF98">
    <property type="entry name" value="SERINE_THREONINE-PROTEIN KINASE NEK11"/>
    <property type="match status" value="1"/>
</dbReference>
<evidence type="ECO:0000313" key="11">
    <source>
        <dbReference type="EMBL" id="KAA6384417.1"/>
    </source>
</evidence>
<dbReference type="EC" id="2.7.11.1" evidence="1"/>
<dbReference type="Pfam" id="PF00069">
    <property type="entry name" value="Pkinase"/>
    <property type="match status" value="1"/>
</dbReference>
<protein>
    <recommendedName>
        <fullName evidence="1">non-specific serine/threonine protein kinase</fullName>
        <ecNumber evidence="1">2.7.11.1</ecNumber>
    </recommendedName>
</protein>
<dbReference type="PROSITE" id="PS00108">
    <property type="entry name" value="PROTEIN_KINASE_ST"/>
    <property type="match status" value="1"/>
</dbReference>
<evidence type="ECO:0000256" key="1">
    <source>
        <dbReference type="ARBA" id="ARBA00012513"/>
    </source>
</evidence>
<evidence type="ECO:0000256" key="7">
    <source>
        <dbReference type="ARBA" id="ARBA00047899"/>
    </source>
</evidence>
<feature type="non-terminal residue" evidence="11">
    <location>
        <position position="948"/>
    </location>
</feature>
<evidence type="ECO:0000256" key="6">
    <source>
        <dbReference type="ARBA" id="ARBA00022840"/>
    </source>
</evidence>
<dbReference type="SMART" id="SM00220">
    <property type="entry name" value="S_TKc"/>
    <property type="match status" value="1"/>
</dbReference>
<dbReference type="InterPro" id="IPR000719">
    <property type="entry name" value="Prot_kinase_dom"/>
</dbReference>
<dbReference type="GO" id="GO:0005634">
    <property type="term" value="C:nucleus"/>
    <property type="evidence" value="ECO:0007669"/>
    <property type="project" value="TreeGrafter"/>
</dbReference>
<dbReference type="Gene3D" id="1.10.510.10">
    <property type="entry name" value="Transferase(Phosphotransferase) domain 1"/>
    <property type="match status" value="1"/>
</dbReference>
<dbReference type="Proteomes" id="UP000324800">
    <property type="component" value="Unassembled WGS sequence"/>
</dbReference>
<dbReference type="PANTHER" id="PTHR43671">
    <property type="entry name" value="SERINE/THREONINE-PROTEIN KINASE NEK"/>
    <property type="match status" value="1"/>
</dbReference>
<dbReference type="SUPFAM" id="SSF48371">
    <property type="entry name" value="ARM repeat"/>
    <property type="match status" value="1"/>
</dbReference>
<evidence type="ECO:0000256" key="8">
    <source>
        <dbReference type="ARBA" id="ARBA00048679"/>
    </source>
</evidence>
<evidence type="ECO:0000256" key="9">
    <source>
        <dbReference type="SAM" id="Coils"/>
    </source>
</evidence>
<dbReference type="GO" id="GO:0005524">
    <property type="term" value="F:ATP binding"/>
    <property type="evidence" value="ECO:0007669"/>
    <property type="project" value="UniProtKB-KW"/>
</dbReference>
<dbReference type="AlphaFoldDB" id="A0A5J4VP58"/>
<dbReference type="SUPFAM" id="SSF56112">
    <property type="entry name" value="Protein kinase-like (PK-like)"/>
    <property type="match status" value="1"/>
</dbReference>
<keyword evidence="3" id="KW-0808">Transferase</keyword>
<comment type="catalytic activity">
    <reaction evidence="7">
        <text>L-threonyl-[protein] + ATP = O-phospho-L-threonyl-[protein] + ADP + H(+)</text>
        <dbReference type="Rhea" id="RHEA:46608"/>
        <dbReference type="Rhea" id="RHEA-COMP:11060"/>
        <dbReference type="Rhea" id="RHEA-COMP:11605"/>
        <dbReference type="ChEBI" id="CHEBI:15378"/>
        <dbReference type="ChEBI" id="CHEBI:30013"/>
        <dbReference type="ChEBI" id="CHEBI:30616"/>
        <dbReference type="ChEBI" id="CHEBI:61977"/>
        <dbReference type="ChEBI" id="CHEBI:456216"/>
        <dbReference type="EC" id="2.7.11.1"/>
    </reaction>
</comment>